<dbReference type="Pfam" id="PF03401">
    <property type="entry name" value="TctC"/>
    <property type="match status" value="1"/>
</dbReference>
<dbReference type="Gene3D" id="3.40.190.150">
    <property type="entry name" value="Bordetella uptake gene, domain 1"/>
    <property type="match status" value="1"/>
</dbReference>
<evidence type="ECO:0000313" key="4">
    <source>
        <dbReference type="Proteomes" id="UP000469385"/>
    </source>
</evidence>
<comment type="similarity">
    <text evidence="1">Belongs to the UPF0065 (bug) family.</text>
</comment>
<accession>A0A6N8IYH3</accession>
<evidence type="ECO:0000313" key="3">
    <source>
        <dbReference type="EMBL" id="MVQ31043.1"/>
    </source>
</evidence>
<dbReference type="AlphaFoldDB" id="A0A6N8IYH3"/>
<keyword evidence="4" id="KW-1185">Reference proteome</keyword>
<sequence length="319" mass="33283">MQRRTVTFLVAAACFSAAASAAYPDRPIKLIVPFPAGQATDLFARVFAERLSQSLKQPVVVDNRAGAGSTIGTEAVARSAPDGYTLLLGASAMAINQTLYKSIRYDVRKDLAAITPVFSVPLVLLATPQSGIHTLGDLVKQAKDKPGSLSYASAGIGGSQHLAFEMFKAQAGISVVHVAYKGSGPAQADFLGNQLPLMADSVTAALPNIRAKKAVPLAVTSGKRIAQLPEVPTVAESGVPGFEAIGWALLMAPRDSPAEILDLLNKEALAALETPQVRAWLESNGAQALPKSRPDATRFVATEVDKWGKAVAASGATVD</sequence>
<proteinExistence type="inferred from homology"/>
<evidence type="ECO:0000256" key="1">
    <source>
        <dbReference type="ARBA" id="ARBA00006987"/>
    </source>
</evidence>
<evidence type="ECO:0000256" key="2">
    <source>
        <dbReference type="SAM" id="SignalP"/>
    </source>
</evidence>
<dbReference type="Gene3D" id="3.40.190.10">
    <property type="entry name" value="Periplasmic binding protein-like II"/>
    <property type="match status" value="1"/>
</dbReference>
<dbReference type="Proteomes" id="UP000469385">
    <property type="component" value="Unassembled WGS sequence"/>
</dbReference>
<gene>
    <name evidence="3" type="ORF">GON04_16405</name>
</gene>
<dbReference type="EMBL" id="WSEL01000009">
    <property type="protein sequence ID" value="MVQ31043.1"/>
    <property type="molecule type" value="Genomic_DNA"/>
</dbReference>
<dbReference type="InterPro" id="IPR042100">
    <property type="entry name" value="Bug_dom1"/>
</dbReference>
<feature type="signal peptide" evidence="2">
    <location>
        <begin position="1"/>
        <end position="21"/>
    </location>
</feature>
<comment type="caution">
    <text evidence="3">The sequence shown here is derived from an EMBL/GenBank/DDBJ whole genome shotgun (WGS) entry which is preliminary data.</text>
</comment>
<dbReference type="RefSeq" id="WP_157399137.1">
    <property type="nucleotide sequence ID" value="NZ_WSEL01000009.1"/>
</dbReference>
<protein>
    <submittedName>
        <fullName evidence="3">Tripartite tricarboxylate transporter substrate binding protein</fullName>
    </submittedName>
</protein>
<keyword evidence="2" id="KW-0732">Signal</keyword>
<organism evidence="3 4">
    <name type="scientific">Ramlibacter pinisoli</name>
    <dbReference type="NCBI Taxonomy" id="2682844"/>
    <lineage>
        <taxon>Bacteria</taxon>
        <taxon>Pseudomonadati</taxon>
        <taxon>Pseudomonadota</taxon>
        <taxon>Betaproteobacteria</taxon>
        <taxon>Burkholderiales</taxon>
        <taxon>Comamonadaceae</taxon>
        <taxon>Ramlibacter</taxon>
    </lineage>
</organism>
<dbReference type="PANTHER" id="PTHR42928:SF5">
    <property type="entry name" value="BLR1237 PROTEIN"/>
    <property type="match status" value="1"/>
</dbReference>
<name>A0A6N8IYH3_9BURK</name>
<dbReference type="PANTHER" id="PTHR42928">
    <property type="entry name" value="TRICARBOXYLATE-BINDING PROTEIN"/>
    <property type="match status" value="1"/>
</dbReference>
<dbReference type="CDD" id="cd13578">
    <property type="entry name" value="PBP2_Bug27"/>
    <property type="match status" value="1"/>
</dbReference>
<reference evidence="3 4" key="1">
    <citation type="submission" date="2019-12" db="EMBL/GenBank/DDBJ databases">
        <authorList>
            <person name="Huq M.A."/>
        </authorList>
    </citation>
    <scope>NUCLEOTIDE SEQUENCE [LARGE SCALE GENOMIC DNA]</scope>
    <source>
        <strain evidence="3 4">MAH-25</strain>
    </source>
</reference>
<dbReference type="InterPro" id="IPR005064">
    <property type="entry name" value="BUG"/>
</dbReference>
<feature type="chain" id="PRO_5027095761" evidence="2">
    <location>
        <begin position="22"/>
        <end position="319"/>
    </location>
</feature>
<dbReference type="SUPFAM" id="SSF53850">
    <property type="entry name" value="Periplasmic binding protein-like II"/>
    <property type="match status" value="1"/>
</dbReference>
<dbReference type="PIRSF" id="PIRSF017082">
    <property type="entry name" value="YflP"/>
    <property type="match status" value="1"/>
</dbReference>